<evidence type="ECO:0000313" key="1">
    <source>
        <dbReference type="EnsemblMetazoa" id="AAEL021562-PA"/>
    </source>
</evidence>
<reference evidence="1 2" key="1">
    <citation type="submission" date="2017-06" db="EMBL/GenBank/DDBJ databases">
        <title>Aedes aegypti genome working group (AGWG) sequencing and assembly.</title>
        <authorList>
            <consortium name="Aedes aegypti Genome Working Group (AGWG)"/>
            <person name="Matthews B.J."/>
        </authorList>
    </citation>
    <scope>NUCLEOTIDE SEQUENCE [LARGE SCALE GENOMIC DNA]</scope>
    <source>
        <strain evidence="1 2">LVP_AGWG</strain>
    </source>
</reference>
<dbReference type="Proteomes" id="UP000008820">
    <property type="component" value="Chromosome 3"/>
</dbReference>
<dbReference type="AlphaFoldDB" id="A0A6I8TZH8"/>
<evidence type="ECO:0000313" key="2">
    <source>
        <dbReference type="Proteomes" id="UP000008820"/>
    </source>
</evidence>
<reference evidence="1" key="2">
    <citation type="submission" date="2020-05" db="UniProtKB">
        <authorList>
            <consortium name="EnsemblMetazoa"/>
        </authorList>
    </citation>
    <scope>IDENTIFICATION</scope>
    <source>
        <strain evidence="1">LVP_AGWG</strain>
    </source>
</reference>
<accession>A0A6I8TZH8</accession>
<organism evidence="1 2">
    <name type="scientific">Aedes aegypti</name>
    <name type="common">Yellowfever mosquito</name>
    <name type="synonym">Culex aegypti</name>
    <dbReference type="NCBI Taxonomy" id="7159"/>
    <lineage>
        <taxon>Eukaryota</taxon>
        <taxon>Metazoa</taxon>
        <taxon>Ecdysozoa</taxon>
        <taxon>Arthropoda</taxon>
        <taxon>Hexapoda</taxon>
        <taxon>Insecta</taxon>
        <taxon>Pterygota</taxon>
        <taxon>Neoptera</taxon>
        <taxon>Endopterygota</taxon>
        <taxon>Diptera</taxon>
        <taxon>Nematocera</taxon>
        <taxon>Culicoidea</taxon>
        <taxon>Culicidae</taxon>
        <taxon>Culicinae</taxon>
        <taxon>Aedini</taxon>
        <taxon>Aedes</taxon>
        <taxon>Stegomyia</taxon>
    </lineage>
</organism>
<proteinExistence type="predicted"/>
<dbReference type="OrthoDB" id="7744032at2759"/>
<dbReference type="InParanoid" id="A0A6I8TZH8"/>
<dbReference type="EnsemblMetazoa" id="AAEL021562-RA">
    <property type="protein sequence ID" value="AAEL021562-PA"/>
    <property type="gene ID" value="AAEL021562"/>
</dbReference>
<sequence>MPPEAVFHKINYVAPNSALKVATFSAAPAHYEYGPAVAPTLTKYNYAAAVPQQYQYAHYPHQTIQVYQHHHPHQAPAATATIITNAAGQLQYLHHPQQQAATIYTAHQPAAAVHYTLTQPAVQQSVGQQAQAGTIHYHHAHQPQHPQQTTFVGVQPSVPVVHQAPIAAINQVHQANQVIAAQAQLVKYPLPTASPIYATNAVQNHLYQQQSANYGSYAVPVAAKQYLSTVASPTVATPSHIKQLIPVTTATTTQHHGKGVSYSTFTQQANPASLGHQQNQSPYYNTVIAQQYQQQQQQQSQAQQQQQQPPAARFQVYSTLATPLQKPQVLYAAHQYAQPSIPAAIYATAASPFQQFQHQPQSSYPHYGSQFFHPQPPQHQQQLQPYAQLAKIAYNPGAASLQKGYYPVQ</sequence>
<protein>
    <submittedName>
        <fullName evidence="1">Uncharacterized protein</fullName>
    </submittedName>
</protein>
<keyword evidence="2" id="KW-1185">Reference proteome</keyword>
<name>A0A6I8TZH8_AEDAE</name>
<gene>
    <name evidence="1" type="primary">110678094</name>
</gene>